<reference evidence="6 7" key="1">
    <citation type="submission" date="2017-05" db="EMBL/GenBank/DDBJ databases">
        <title>Complete and WGS of Bordetella genogroups.</title>
        <authorList>
            <person name="Spilker T."/>
            <person name="LiPuma J."/>
        </authorList>
    </citation>
    <scope>NUCLEOTIDE SEQUENCE [LARGE SCALE GENOMIC DNA]</scope>
    <source>
        <strain evidence="6 7">AU17610</strain>
    </source>
</reference>
<gene>
    <name evidence="6" type="ORF">CEG14_21680</name>
</gene>
<evidence type="ECO:0000256" key="3">
    <source>
        <dbReference type="ARBA" id="ARBA00023125"/>
    </source>
</evidence>
<organism evidence="6 7">
    <name type="scientific">Bordetella genomosp. 1</name>
    <dbReference type="NCBI Taxonomy" id="1395607"/>
    <lineage>
        <taxon>Bacteria</taxon>
        <taxon>Pseudomonadati</taxon>
        <taxon>Pseudomonadota</taxon>
        <taxon>Betaproteobacteria</taxon>
        <taxon>Burkholderiales</taxon>
        <taxon>Alcaligenaceae</taxon>
        <taxon>Bordetella</taxon>
    </lineage>
</organism>
<dbReference type="GO" id="GO:0000976">
    <property type="term" value="F:transcription cis-regulatory region binding"/>
    <property type="evidence" value="ECO:0007669"/>
    <property type="project" value="TreeGrafter"/>
</dbReference>
<proteinExistence type="inferred from homology"/>
<dbReference type="SUPFAM" id="SSF53850">
    <property type="entry name" value="Periplasmic binding protein-like II"/>
    <property type="match status" value="1"/>
</dbReference>
<keyword evidence="4" id="KW-0804">Transcription</keyword>
<dbReference type="SUPFAM" id="SSF46785">
    <property type="entry name" value="Winged helix' DNA-binding domain"/>
    <property type="match status" value="1"/>
</dbReference>
<dbReference type="InterPro" id="IPR000847">
    <property type="entry name" value="LysR_HTH_N"/>
</dbReference>
<comment type="similarity">
    <text evidence="1">Belongs to the LysR transcriptional regulatory family.</text>
</comment>
<dbReference type="EMBL" id="NEVL01000005">
    <property type="protein sequence ID" value="OZI29234.1"/>
    <property type="molecule type" value="Genomic_DNA"/>
</dbReference>
<dbReference type="AlphaFoldDB" id="A0A261RW01"/>
<dbReference type="PRINTS" id="PR00039">
    <property type="entry name" value="HTHLYSR"/>
</dbReference>
<dbReference type="CDD" id="cd05466">
    <property type="entry name" value="PBP2_LTTR_substrate"/>
    <property type="match status" value="1"/>
</dbReference>
<dbReference type="Proteomes" id="UP000217005">
    <property type="component" value="Unassembled WGS sequence"/>
</dbReference>
<dbReference type="Pfam" id="PF03466">
    <property type="entry name" value="LysR_substrate"/>
    <property type="match status" value="1"/>
</dbReference>
<dbReference type="GO" id="GO:0003700">
    <property type="term" value="F:DNA-binding transcription factor activity"/>
    <property type="evidence" value="ECO:0007669"/>
    <property type="project" value="InterPro"/>
</dbReference>
<feature type="domain" description="HTH lysR-type" evidence="5">
    <location>
        <begin position="25"/>
        <end position="82"/>
    </location>
</feature>
<evidence type="ECO:0000256" key="2">
    <source>
        <dbReference type="ARBA" id="ARBA00023015"/>
    </source>
</evidence>
<evidence type="ECO:0000259" key="5">
    <source>
        <dbReference type="PROSITE" id="PS50931"/>
    </source>
</evidence>
<dbReference type="Pfam" id="PF00126">
    <property type="entry name" value="HTH_1"/>
    <property type="match status" value="1"/>
</dbReference>
<protein>
    <submittedName>
        <fullName evidence="6">LysR family transcriptional regulator</fullName>
    </submittedName>
</protein>
<dbReference type="OrthoDB" id="8981337at2"/>
<dbReference type="PANTHER" id="PTHR30126:SF91">
    <property type="entry name" value="LYSR FAMILY TRANSCRIPTIONAL REGULATOR"/>
    <property type="match status" value="1"/>
</dbReference>
<keyword evidence="2" id="KW-0805">Transcription regulation</keyword>
<name>A0A261RW01_9BORD</name>
<keyword evidence="3" id="KW-0238">DNA-binding</keyword>
<dbReference type="Gene3D" id="1.10.10.10">
    <property type="entry name" value="Winged helix-like DNA-binding domain superfamily/Winged helix DNA-binding domain"/>
    <property type="match status" value="1"/>
</dbReference>
<accession>A0A261RW01</accession>
<dbReference type="InterPro" id="IPR036388">
    <property type="entry name" value="WH-like_DNA-bd_sf"/>
</dbReference>
<comment type="caution">
    <text evidence="6">The sequence shown here is derived from an EMBL/GenBank/DDBJ whole genome shotgun (WGS) entry which is preliminary data.</text>
</comment>
<dbReference type="FunFam" id="1.10.10.10:FF:000001">
    <property type="entry name" value="LysR family transcriptional regulator"/>
    <property type="match status" value="1"/>
</dbReference>
<evidence type="ECO:0000256" key="4">
    <source>
        <dbReference type="ARBA" id="ARBA00023163"/>
    </source>
</evidence>
<dbReference type="Gene3D" id="3.40.190.10">
    <property type="entry name" value="Periplasmic binding protein-like II"/>
    <property type="match status" value="2"/>
</dbReference>
<dbReference type="PANTHER" id="PTHR30126">
    <property type="entry name" value="HTH-TYPE TRANSCRIPTIONAL REGULATOR"/>
    <property type="match status" value="1"/>
</dbReference>
<evidence type="ECO:0000313" key="7">
    <source>
        <dbReference type="Proteomes" id="UP000217005"/>
    </source>
</evidence>
<dbReference type="InterPro" id="IPR005119">
    <property type="entry name" value="LysR_subst-bd"/>
</dbReference>
<evidence type="ECO:0000313" key="6">
    <source>
        <dbReference type="EMBL" id="OZI29234.1"/>
    </source>
</evidence>
<sequence length="327" mass="35346">MAGRRGQPGGAALLPAAMESPLDSLDWNLLRTFFVIVEARSLTQAARELGIRQPSVTQALKRLEDSLGCTLIVRGSRRFELTRYGEILYRECELMMRSAARIGEKLAGAQADLTGLVKLLLITAVQYAPLDEALARLRRRYPSVNIEIEIVSSPQAVRAVSQRIAPMALCLLAQPIAGLNCRLLMREEFGIYCGPTHPWFGRDDITLEQLRQEPLVAFSVSKKGGVMEPMLALGDGAGLGRRITGSSTDIGAVLRMIVAGVGIGVLPSAAADPDLQAGRLWRFAPAGLTLGADLHLITNPAFVPEPAEARFLEILEECVAEAEAHEG</sequence>
<evidence type="ECO:0000256" key="1">
    <source>
        <dbReference type="ARBA" id="ARBA00009437"/>
    </source>
</evidence>
<dbReference type="PROSITE" id="PS50931">
    <property type="entry name" value="HTH_LYSR"/>
    <property type="match status" value="1"/>
</dbReference>
<dbReference type="InterPro" id="IPR036390">
    <property type="entry name" value="WH_DNA-bd_sf"/>
</dbReference>